<keyword evidence="9 14" id="KW-0798">TonB box</keyword>
<dbReference type="Gene3D" id="2.40.170.20">
    <property type="entry name" value="TonB-dependent receptor, beta-barrel domain"/>
    <property type="match status" value="1"/>
</dbReference>
<reference evidence="18 19" key="1">
    <citation type="submission" date="2018-07" db="EMBL/GenBank/DDBJ databases">
        <title>Genomic Encyclopedia of Type Strains, Phase IV (KMG-IV): sequencing the most valuable type-strain genomes for metagenomic binning, comparative biology and taxonomic classification.</title>
        <authorList>
            <person name="Goeker M."/>
        </authorList>
    </citation>
    <scope>NUCLEOTIDE SEQUENCE [LARGE SCALE GENOMIC DNA]</scope>
    <source>
        <strain evidence="18 19">DSM 26725</strain>
    </source>
</reference>
<keyword evidence="7" id="KW-0408">Iron</keyword>
<keyword evidence="3 12" id="KW-1134">Transmembrane beta strand</keyword>
<keyword evidence="10 12" id="KW-0472">Membrane</keyword>
<evidence type="ECO:0000256" key="2">
    <source>
        <dbReference type="ARBA" id="ARBA00022448"/>
    </source>
</evidence>
<dbReference type="CDD" id="cd01347">
    <property type="entry name" value="ligand_gated_channel"/>
    <property type="match status" value="1"/>
</dbReference>
<keyword evidence="18" id="KW-0675">Receptor</keyword>
<keyword evidence="11 12" id="KW-0998">Cell outer membrane</keyword>
<evidence type="ECO:0000256" key="15">
    <source>
        <dbReference type="SAM" id="SignalP"/>
    </source>
</evidence>
<feature type="domain" description="TonB-dependent receptor-like beta-barrel" evidence="16">
    <location>
        <begin position="232"/>
        <end position="717"/>
    </location>
</feature>
<proteinExistence type="inferred from homology"/>
<evidence type="ECO:0000259" key="16">
    <source>
        <dbReference type="Pfam" id="PF00593"/>
    </source>
</evidence>
<comment type="caution">
    <text evidence="18">The sequence shown here is derived from an EMBL/GenBank/DDBJ whole genome shotgun (WGS) entry which is preliminary data.</text>
</comment>
<dbReference type="PROSITE" id="PS01156">
    <property type="entry name" value="TONB_DEPENDENT_REC_2"/>
    <property type="match status" value="1"/>
</dbReference>
<dbReference type="GO" id="GO:0006826">
    <property type="term" value="P:iron ion transport"/>
    <property type="evidence" value="ECO:0007669"/>
    <property type="project" value="UniProtKB-KW"/>
</dbReference>
<organism evidence="18 19">
    <name type="scientific">Parasphingopyxis lamellibrachiae</name>
    <dbReference type="NCBI Taxonomy" id="680125"/>
    <lineage>
        <taxon>Bacteria</taxon>
        <taxon>Pseudomonadati</taxon>
        <taxon>Pseudomonadota</taxon>
        <taxon>Alphaproteobacteria</taxon>
        <taxon>Sphingomonadales</taxon>
        <taxon>Sphingomonadaceae</taxon>
        <taxon>Parasphingopyxis</taxon>
    </lineage>
</organism>
<dbReference type="GO" id="GO:0009279">
    <property type="term" value="C:cell outer membrane"/>
    <property type="evidence" value="ECO:0007669"/>
    <property type="project" value="UniProtKB-SubCell"/>
</dbReference>
<feature type="signal peptide" evidence="15">
    <location>
        <begin position="1"/>
        <end position="22"/>
    </location>
</feature>
<evidence type="ECO:0000256" key="3">
    <source>
        <dbReference type="ARBA" id="ARBA00022452"/>
    </source>
</evidence>
<dbReference type="PROSITE" id="PS52016">
    <property type="entry name" value="TONB_DEPENDENT_REC_3"/>
    <property type="match status" value="1"/>
</dbReference>
<evidence type="ECO:0000256" key="5">
    <source>
        <dbReference type="ARBA" id="ARBA00022692"/>
    </source>
</evidence>
<evidence type="ECO:0000256" key="6">
    <source>
        <dbReference type="ARBA" id="ARBA00022729"/>
    </source>
</evidence>
<dbReference type="Pfam" id="PF07715">
    <property type="entry name" value="Plug"/>
    <property type="match status" value="1"/>
</dbReference>
<gene>
    <name evidence="18" type="ORF">DFR46_2843</name>
</gene>
<name>A0A3D9FJ11_9SPHN</name>
<dbReference type="EMBL" id="QRDP01000004">
    <property type="protein sequence ID" value="RED17789.1"/>
    <property type="molecule type" value="Genomic_DNA"/>
</dbReference>
<evidence type="ECO:0000256" key="12">
    <source>
        <dbReference type="PROSITE-ProRule" id="PRU01360"/>
    </source>
</evidence>
<evidence type="ECO:0000256" key="9">
    <source>
        <dbReference type="ARBA" id="ARBA00023077"/>
    </source>
</evidence>
<dbReference type="PANTHER" id="PTHR32552">
    <property type="entry name" value="FERRICHROME IRON RECEPTOR-RELATED"/>
    <property type="match status" value="1"/>
</dbReference>
<dbReference type="AlphaFoldDB" id="A0A3D9FJ11"/>
<evidence type="ECO:0000259" key="17">
    <source>
        <dbReference type="Pfam" id="PF07715"/>
    </source>
</evidence>
<sequence>MQTVTRILLAGTALAAPGIAQAQTTAEEQSGGLNVIVVTAQSREEGLSDVPISIATVSGDQLESYGTNSLEDAASAVPNLNITQTAIANRIAIRGIASGDNKGFEQSVAMFVDNIYYGRDQLSRMPLVDLERVEVLRGPQPTLFGKNAIAGALNIVTRDPSDEFEMSLSALYEFEHDETKITGVVSGPITDSIGARLVGYYRDMDGYILNTNLGRDEPNARDYYMRGIVDYESDGFRLELKGEYADFRSRGQARENFGPVGTYSLIFQGPLAVDTDLDWRREDNGYQSDNETISLVANAELDLGGVTLTSVTGYLEYSVDETIDVDFTAISLLDGTQQSEDYSQFSQEVRVTSPGNEPFNYIAGIYYQHSELDAGDRVRFNPTFLGFGPPFSAIGDTINVRDYSQESDLFSVFAQGEISLTDRLRLTAGARYNHENKSGDRTLGIVQGPLNASPAPVVAAVFRALNIEAHTISGEFTENSLNPMVNVQYDATDELMLYASYARGTKAGGFDIRSNSVPGSPTVARPGSFRFEEESANNFEVGLKYESRTAAINLSFFRTSYSDLQTNVFDGTLNFNVRNASGARTQGIEADARVAVGDHLVLSGAISYLDFEFTNFDQGQCYFGQVPDVAGGFCSYNGQRNALTPEWSGNLNADFSHPLGNTLELGVNFNADFSSNYIAASNLDPNTRQEGFVKLGARISVGDIDDRWSIALIGRNLTNERILTTAGALPLATTITGGTGIAYNGIFERPRSIALAVDFNF</sequence>
<feature type="chain" id="PRO_5017763329" evidence="15">
    <location>
        <begin position="23"/>
        <end position="761"/>
    </location>
</feature>
<comment type="subcellular location">
    <subcellularLocation>
        <location evidence="1 12">Cell outer membrane</location>
        <topology evidence="1 12">Multi-pass membrane protein</topology>
    </subcellularLocation>
</comment>
<evidence type="ECO:0000256" key="7">
    <source>
        <dbReference type="ARBA" id="ARBA00023004"/>
    </source>
</evidence>
<evidence type="ECO:0000256" key="1">
    <source>
        <dbReference type="ARBA" id="ARBA00004571"/>
    </source>
</evidence>
<dbReference type="SUPFAM" id="SSF56935">
    <property type="entry name" value="Porins"/>
    <property type="match status" value="1"/>
</dbReference>
<dbReference type="Pfam" id="PF00593">
    <property type="entry name" value="TonB_dep_Rec_b-barrel"/>
    <property type="match status" value="1"/>
</dbReference>
<dbReference type="InterPro" id="IPR010917">
    <property type="entry name" value="TonB_rcpt_CS"/>
</dbReference>
<evidence type="ECO:0000256" key="8">
    <source>
        <dbReference type="ARBA" id="ARBA00023065"/>
    </source>
</evidence>
<keyword evidence="19" id="KW-1185">Reference proteome</keyword>
<dbReference type="Proteomes" id="UP000256310">
    <property type="component" value="Unassembled WGS sequence"/>
</dbReference>
<feature type="short sequence motif" description="TonB C-terminal box" evidence="13">
    <location>
        <begin position="744"/>
        <end position="761"/>
    </location>
</feature>
<evidence type="ECO:0000313" key="19">
    <source>
        <dbReference type="Proteomes" id="UP000256310"/>
    </source>
</evidence>
<evidence type="ECO:0000256" key="11">
    <source>
        <dbReference type="ARBA" id="ARBA00023237"/>
    </source>
</evidence>
<protein>
    <submittedName>
        <fullName evidence="18">Outer membrane receptor protein involved in Fe transport</fullName>
    </submittedName>
</protein>
<keyword evidence="5 12" id="KW-0812">Transmembrane</keyword>
<comment type="similarity">
    <text evidence="12 14">Belongs to the TonB-dependent receptor family.</text>
</comment>
<keyword evidence="6 15" id="KW-0732">Signal</keyword>
<keyword evidence="8" id="KW-0406">Ion transport</keyword>
<feature type="domain" description="TonB-dependent receptor plug" evidence="17">
    <location>
        <begin position="48"/>
        <end position="152"/>
    </location>
</feature>
<evidence type="ECO:0000256" key="14">
    <source>
        <dbReference type="RuleBase" id="RU003357"/>
    </source>
</evidence>
<keyword evidence="2 12" id="KW-0813">Transport</keyword>
<dbReference type="InterPro" id="IPR039426">
    <property type="entry name" value="TonB-dep_rcpt-like"/>
</dbReference>
<evidence type="ECO:0000256" key="13">
    <source>
        <dbReference type="PROSITE-ProRule" id="PRU10144"/>
    </source>
</evidence>
<dbReference type="InterPro" id="IPR000531">
    <property type="entry name" value="Beta-barrel_TonB"/>
</dbReference>
<dbReference type="PANTHER" id="PTHR32552:SF81">
    <property type="entry name" value="TONB-DEPENDENT OUTER MEMBRANE RECEPTOR"/>
    <property type="match status" value="1"/>
</dbReference>
<evidence type="ECO:0000256" key="4">
    <source>
        <dbReference type="ARBA" id="ARBA00022496"/>
    </source>
</evidence>
<dbReference type="InterPro" id="IPR036942">
    <property type="entry name" value="Beta-barrel_TonB_sf"/>
</dbReference>
<evidence type="ECO:0000313" key="18">
    <source>
        <dbReference type="EMBL" id="RED17789.1"/>
    </source>
</evidence>
<dbReference type="RefSeq" id="WP_245953868.1">
    <property type="nucleotide sequence ID" value="NZ_QRDP01000004.1"/>
</dbReference>
<evidence type="ECO:0000256" key="10">
    <source>
        <dbReference type="ARBA" id="ARBA00023136"/>
    </source>
</evidence>
<keyword evidence="4" id="KW-0410">Iron transport</keyword>
<accession>A0A3D9FJ11</accession>
<dbReference type="InterPro" id="IPR012910">
    <property type="entry name" value="Plug_dom"/>
</dbReference>